<evidence type="ECO:0000313" key="3">
    <source>
        <dbReference type="Proteomes" id="UP000023152"/>
    </source>
</evidence>
<keyword evidence="1" id="KW-0472">Membrane</keyword>
<keyword evidence="1" id="KW-1133">Transmembrane helix</keyword>
<accession>X6MVY4</accession>
<comment type="caution">
    <text evidence="2">The sequence shown here is derived from an EMBL/GenBank/DDBJ whole genome shotgun (WGS) entry which is preliminary data.</text>
</comment>
<proteinExistence type="predicted"/>
<feature type="transmembrane region" description="Helical" evidence="1">
    <location>
        <begin position="224"/>
        <end position="254"/>
    </location>
</feature>
<dbReference type="EMBL" id="ASPP01015973">
    <property type="protein sequence ID" value="ETO17796.1"/>
    <property type="molecule type" value="Genomic_DNA"/>
</dbReference>
<evidence type="ECO:0000313" key="2">
    <source>
        <dbReference type="EMBL" id="ETO17796.1"/>
    </source>
</evidence>
<dbReference type="AlphaFoldDB" id="X6MVY4"/>
<gene>
    <name evidence="2" type="ORF">RFI_19515</name>
</gene>
<name>X6MVY4_RETFI</name>
<feature type="transmembrane region" description="Helical" evidence="1">
    <location>
        <begin position="161"/>
        <end position="184"/>
    </location>
</feature>
<evidence type="ECO:0008006" key="4">
    <source>
        <dbReference type="Google" id="ProtNLM"/>
    </source>
</evidence>
<protein>
    <recommendedName>
        <fullName evidence="4">Transmembrane protein</fullName>
    </recommendedName>
</protein>
<reference evidence="2 3" key="1">
    <citation type="journal article" date="2013" name="Curr. Biol.">
        <title>The Genome of the Foraminiferan Reticulomyxa filosa.</title>
        <authorList>
            <person name="Glockner G."/>
            <person name="Hulsmann N."/>
            <person name="Schleicher M."/>
            <person name="Noegel A.A."/>
            <person name="Eichinger L."/>
            <person name="Gallinger C."/>
            <person name="Pawlowski J."/>
            <person name="Sierra R."/>
            <person name="Euteneuer U."/>
            <person name="Pillet L."/>
            <person name="Moustafa A."/>
            <person name="Platzer M."/>
            <person name="Groth M."/>
            <person name="Szafranski K."/>
            <person name="Schliwa M."/>
        </authorList>
    </citation>
    <scope>NUCLEOTIDE SEQUENCE [LARGE SCALE GENOMIC DNA]</scope>
</reference>
<keyword evidence="1" id="KW-0812">Transmembrane</keyword>
<evidence type="ECO:0000256" key="1">
    <source>
        <dbReference type="SAM" id="Phobius"/>
    </source>
</evidence>
<dbReference type="Proteomes" id="UP000023152">
    <property type="component" value="Unassembled WGS sequence"/>
</dbReference>
<sequence>MATLGGKPENNTTCQIETIYLRKWKKEILFFLIKWRVLKSKWKGKGAESDAFFFLIIIISNSEQHENGFELIREKNYKNKLKIGFAMIGGDIAFFLVVVVEPLLYYKSYCLWKTNEKKKFVQIRHYELAKIFGFYCAAYTMIYTPLRVVVMELGQLRIPKWIIGVLEINIFLLLIDMLLMRYWFTYVHIKIAQGSQEWRSLLNPQYKKMDHFLQNQHVYTSTKYISIILFIPNIIFNGAIIPLMFRNCLSVCFVQKKKKKKKKMYVPTQ</sequence>
<keyword evidence="3" id="KW-1185">Reference proteome</keyword>
<feature type="transmembrane region" description="Helical" evidence="1">
    <location>
        <begin position="83"/>
        <end position="106"/>
    </location>
</feature>
<organism evidence="2 3">
    <name type="scientific">Reticulomyxa filosa</name>
    <dbReference type="NCBI Taxonomy" id="46433"/>
    <lineage>
        <taxon>Eukaryota</taxon>
        <taxon>Sar</taxon>
        <taxon>Rhizaria</taxon>
        <taxon>Retaria</taxon>
        <taxon>Foraminifera</taxon>
        <taxon>Monothalamids</taxon>
        <taxon>Reticulomyxidae</taxon>
        <taxon>Reticulomyxa</taxon>
    </lineage>
</organism>
<feature type="transmembrane region" description="Helical" evidence="1">
    <location>
        <begin position="126"/>
        <end position="149"/>
    </location>
</feature>